<keyword evidence="2" id="KW-0472">Membrane</keyword>
<name>A0A518B3H4_9BACT</name>
<proteinExistence type="predicted"/>
<keyword evidence="2" id="KW-1133">Transmembrane helix</keyword>
<sequence>MNDAFAAKTYPTILYVLDLLERIESGKVDVRPADEKPRLKQYLGQLETRGEDQSELDLARTALVYWIDEVLINANWVHAGEWKNDTLEREYFTGRIRARDFFDKASVAGRLSRTDALETFFLCVALGFVGAYRNGGGPAPMPTPKPVPAAPPAPAKGGSDQVSWFNDANPVPSGSEETWGLGGLPSPNKPAPSKPEPPAPPPVARQAGHQSGLPPTLREWAAPVHAQIAPGTLRPFAPSAPSGSPRDARPLRGYGGFLGATGLAIMVGLLTVILLVVRMMV</sequence>
<dbReference type="RefSeq" id="WP_145258107.1">
    <property type="nucleotide sequence ID" value="NZ_CP036279.1"/>
</dbReference>
<feature type="transmembrane region" description="Helical" evidence="2">
    <location>
        <begin position="254"/>
        <end position="277"/>
    </location>
</feature>
<feature type="domain" description="Type IV / VI secretion system DotU" evidence="3">
    <location>
        <begin position="16"/>
        <end position="135"/>
    </location>
</feature>
<evidence type="ECO:0000313" key="4">
    <source>
        <dbReference type="EMBL" id="QDU61525.1"/>
    </source>
</evidence>
<evidence type="ECO:0000313" key="5">
    <source>
        <dbReference type="Proteomes" id="UP000317093"/>
    </source>
</evidence>
<dbReference type="InterPro" id="IPR017732">
    <property type="entry name" value="T4/T6SS_DotU"/>
</dbReference>
<dbReference type="Pfam" id="PF09850">
    <property type="entry name" value="DotU"/>
    <property type="match status" value="1"/>
</dbReference>
<feature type="compositionally biased region" description="Pro residues" evidence="1">
    <location>
        <begin position="140"/>
        <end position="154"/>
    </location>
</feature>
<dbReference type="KEGG" id="knv:Pan216_23860"/>
<evidence type="ECO:0000256" key="1">
    <source>
        <dbReference type="SAM" id="MobiDB-lite"/>
    </source>
</evidence>
<gene>
    <name evidence="4" type="ORF">Pan216_23860</name>
</gene>
<organism evidence="4 5">
    <name type="scientific">Kolteria novifilia</name>
    <dbReference type="NCBI Taxonomy" id="2527975"/>
    <lineage>
        <taxon>Bacteria</taxon>
        <taxon>Pseudomonadati</taxon>
        <taxon>Planctomycetota</taxon>
        <taxon>Planctomycetia</taxon>
        <taxon>Kolteriales</taxon>
        <taxon>Kolteriaceae</taxon>
        <taxon>Kolteria</taxon>
    </lineage>
</organism>
<feature type="compositionally biased region" description="Pro residues" evidence="1">
    <location>
        <begin position="187"/>
        <end position="203"/>
    </location>
</feature>
<dbReference type="Proteomes" id="UP000317093">
    <property type="component" value="Chromosome"/>
</dbReference>
<dbReference type="PANTHER" id="PTHR38033">
    <property type="entry name" value="MEMBRANE PROTEIN-RELATED"/>
    <property type="match status" value="1"/>
</dbReference>
<dbReference type="PANTHER" id="PTHR38033:SF1">
    <property type="entry name" value="DOTU FAMILY TYPE IV_VI SECRETION SYSTEM PROTEIN"/>
    <property type="match status" value="1"/>
</dbReference>
<dbReference type="OrthoDB" id="345640at2"/>
<accession>A0A518B3H4</accession>
<dbReference type="InterPro" id="IPR038522">
    <property type="entry name" value="T4/T6SS_DotU_sf"/>
</dbReference>
<dbReference type="AlphaFoldDB" id="A0A518B3H4"/>
<evidence type="ECO:0000259" key="3">
    <source>
        <dbReference type="Pfam" id="PF09850"/>
    </source>
</evidence>
<evidence type="ECO:0000256" key="2">
    <source>
        <dbReference type="SAM" id="Phobius"/>
    </source>
</evidence>
<protein>
    <recommendedName>
        <fullName evidence="3">Type IV / VI secretion system DotU domain-containing protein</fullName>
    </recommendedName>
</protein>
<feature type="region of interest" description="Disordered" evidence="1">
    <location>
        <begin position="140"/>
        <end position="215"/>
    </location>
</feature>
<keyword evidence="5" id="KW-1185">Reference proteome</keyword>
<keyword evidence="2" id="KW-0812">Transmembrane</keyword>
<reference evidence="4 5" key="1">
    <citation type="submission" date="2019-02" db="EMBL/GenBank/DDBJ databases">
        <title>Deep-cultivation of Planctomycetes and their phenomic and genomic characterization uncovers novel biology.</title>
        <authorList>
            <person name="Wiegand S."/>
            <person name="Jogler M."/>
            <person name="Boedeker C."/>
            <person name="Pinto D."/>
            <person name="Vollmers J."/>
            <person name="Rivas-Marin E."/>
            <person name="Kohn T."/>
            <person name="Peeters S.H."/>
            <person name="Heuer A."/>
            <person name="Rast P."/>
            <person name="Oberbeckmann S."/>
            <person name="Bunk B."/>
            <person name="Jeske O."/>
            <person name="Meyerdierks A."/>
            <person name="Storesund J.E."/>
            <person name="Kallscheuer N."/>
            <person name="Luecker S."/>
            <person name="Lage O.M."/>
            <person name="Pohl T."/>
            <person name="Merkel B.J."/>
            <person name="Hornburger P."/>
            <person name="Mueller R.-W."/>
            <person name="Bruemmer F."/>
            <person name="Labrenz M."/>
            <person name="Spormann A.M."/>
            <person name="Op den Camp H."/>
            <person name="Overmann J."/>
            <person name="Amann R."/>
            <person name="Jetten M.S.M."/>
            <person name="Mascher T."/>
            <person name="Medema M.H."/>
            <person name="Devos D.P."/>
            <person name="Kaster A.-K."/>
            <person name="Ovreas L."/>
            <person name="Rohde M."/>
            <person name="Galperin M.Y."/>
            <person name="Jogler C."/>
        </authorList>
    </citation>
    <scope>NUCLEOTIDE SEQUENCE [LARGE SCALE GENOMIC DNA]</scope>
    <source>
        <strain evidence="4 5">Pan216</strain>
    </source>
</reference>
<dbReference type="EMBL" id="CP036279">
    <property type="protein sequence ID" value="QDU61525.1"/>
    <property type="molecule type" value="Genomic_DNA"/>
</dbReference>
<dbReference type="Gene3D" id="1.25.40.590">
    <property type="entry name" value="Type IV / VI secretion system, DotU"/>
    <property type="match status" value="1"/>
</dbReference>